<accession>A0A0A9EPK6</accession>
<organism evidence="1">
    <name type="scientific">Arundo donax</name>
    <name type="common">Giant reed</name>
    <name type="synonym">Donax arundinaceus</name>
    <dbReference type="NCBI Taxonomy" id="35708"/>
    <lineage>
        <taxon>Eukaryota</taxon>
        <taxon>Viridiplantae</taxon>
        <taxon>Streptophyta</taxon>
        <taxon>Embryophyta</taxon>
        <taxon>Tracheophyta</taxon>
        <taxon>Spermatophyta</taxon>
        <taxon>Magnoliopsida</taxon>
        <taxon>Liliopsida</taxon>
        <taxon>Poales</taxon>
        <taxon>Poaceae</taxon>
        <taxon>PACMAD clade</taxon>
        <taxon>Arundinoideae</taxon>
        <taxon>Arundineae</taxon>
        <taxon>Arundo</taxon>
    </lineage>
</organism>
<sequence>MPLSDYTLLPKCFVRLIQLFVVSVMDLHIQVAPSMPKPINTCYPHLIITFLFELILC</sequence>
<name>A0A0A9EPK6_ARUDO</name>
<reference evidence="1" key="2">
    <citation type="journal article" date="2015" name="Data Brief">
        <title>Shoot transcriptome of the giant reed, Arundo donax.</title>
        <authorList>
            <person name="Barrero R.A."/>
            <person name="Guerrero F.D."/>
            <person name="Moolhuijzen P."/>
            <person name="Goolsby J.A."/>
            <person name="Tidwell J."/>
            <person name="Bellgard S.E."/>
            <person name="Bellgard M.I."/>
        </authorList>
    </citation>
    <scope>NUCLEOTIDE SEQUENCE</scope>
    <source>
        <tissue evidence="1">Shoot tissue taken approximately 20 cm above the soil surface</tissue>
    </source>
</reference>
<proteinExistence type="predicted"/>
<dbReference type="AlphaFoldDB" id="A0A0A9EPK6"/>
<dbReference type="EMBL" id="GBRH01196957">
    <property type="protein sequence ID" value="JAE00939.1"/>
    <property type="molecule type" value="Transcribed_RNA"/>
</dbReference>
<evidence type="ECO:0000313" key="1">
    <source>
        <dbReference type="EMBL" id="JAE00939.1"/>
    </source>
</evidence>
<reference evidence="1" key="1">
    <citation type="submission" date="2014-09" db="EMBL/GenBank/DDBJ databases">
        <authorList>
            <person name="Magalhaes I.L.F."/>
            <person name="Oliveira U."/>
            <person name="Santos F.R."/>
            <person name="Vidigal T.H.D.A."/>
            <person name="Brescovit A.D."/>
            <person name="Santos A.J."/>
        </authorList>
    </citation>
    <scope>NUCLEOTIDE SEQUENCE</scope>
    <source>
        <tissue evidence="1">Shoot tissue taken approximately 20 cm above the soil surface</tissue>
    </source>
</reference>
<protein>
    <submittedName>
        <fullName evidence="1">Uncharacterized protein</fullName>
    </submittedName>
</protein>